<protein>
    <recommendedName>
        <fullName evidence="2">non-specific serine/threonine protein kinase</fullName>
        <ecNumber evidence="2">2.7.11.1</ecNumber>
    </recommendedName>
</protein>
<keyword evidence="6" id="KW-0808">Transferase</keyword>
<dbReference type="InterPro" id="IPR013767">
    <property type="entry name" value="PAS_fold"/>
</dbReference>
<accession>A0AAD4XBH5</accession>
<dbReference type="GO" id="GO:0004674">
    <property type="term" value="F:protein serine/threonine kinase activity"/>
    <property type="evidence" value="ECO:0007669"/>
    <property type="project" value="UniProtKB-KW"/>
</dbReference>
<feature type="region of interest" description="Disordered" evidence="15">
    <location>
        <begin position="203"/>
        <end position="229"/>
    </location>
</feature>
<feature type="domain" description="PAS" evidence="17">
    <location>
        <begin position="83"/>
        <end position="131"/>
    </location>
</feature>
<dbReference type="InterPro" id="IPR035965">
    <property type="entry name" value="PAS-like_dom_sf"/>
</dbReference>
<evidence type="ECO:0000256" key="15">
    <source>
        <dbReference type="SAM" id="MobiDB-lite"/>
    </source>
</evidence>
<dbReference type="PANTHER" id="PTHR44329">
    <property type="entry name" value="SERINE/THREONINE-PROTEIN KINASE TNNI3K-RELATED"/>
    <property type="match status" value="1"/>
</dbReference>
<dbReference type="EC" id="2.7.11.1" evidence="2"/>
<dbReference type="Pfam" id="PF07714">
    <property type="entry name" value="PK_Tyr_Ser-Thr"/>
    <property type="match status" value="1"/>
</dbReference>
<evidence type="ECO:0000256" key="13">
    <source>
        <dbReference type="ARBA" id="ARBA00048679"/>
    </source>
</evidence>
<evidence type="ECO:0000256" key="14">
    <source>
        <dbReference type="SAM" id="Coils"/>
    </source>
</evidence>
<dbReference type="GO" id="GO:0006355">
    <property type="term" value="P:regulation of DNA-templated transcription"/>
    <property type="evidence" value="ECO:0007669"/>
    <property type="project" value="InterPro"/>
</dbReference>
<evidence type="ECO:0000256" key="6">
    <source>
        <dbReference type="ARBA" id="ARBA00022679"/>
    </source>
</evidence>
<dbReference type="Proteomes" id="UP001202328">
    <property type="component" value="Unassembled WGS sequence"/>
</dbReference>
<evidence type="ECO:0000256" key="2">
    <source>
        <dbReference type="ARBA" id="ARBA00012513"/>
    </source>
</evidence>
<evidence type="ECO:0000256" key="5">
    <source>
        <dbReference type="ARBA" id="ARBA00022606"/>
    </source>
</evidence>
<evidence type="ECO:0000313" key="18">
    <source>
        <dbReference type="EMBL" id="KAI3876548.1"/>
    </source>
</evidence>
<dbReference type="EMBL" id="JAJJMB010012492">
    <property type="protein sequence ID" value="KAI3876548.1"/>
    <property type="molecule type" value="Genomic_DNA"/>
</dbReference>
<name>A0AAD4XBH5_9MAGN</name>
<keyword evidence="7" id="KW-0547">Nucleotide-binding</keyword>
<keyword evidence="4" id="KW-0600">Photoreceptor protein</keyword>
<evidence type="ECO:0000256" key="8">
    <source>
        <dbReference type="ARBA" id="ARBA00022777"/>
    </source>
</evidence>
<dbReference type="PANTHER" id="PTHR44329:SF283">
    <property type="entry name" value="PAS DOMAIN-CONTAINING PROTEIN TYROSINE KINASE FAMILY PROTEIN"/>
    <property type="match status" value="1"/>
</dbReference>
<dbReference type="GO" id="GO:0009881">
    <property type="term" value="F:photoreceptor activity"/>
    <property type="evidence" value="ECO:0007669"/>
    <property type="project" value="UniProtKB-KW"/>
</dbReference>
<feature type="coiled-coil region" evidence="14">
    <location>
        <begin position="14"/>
        <end position="41"/>
    </location>
</feature>
<dbReference type="NCBIfam" id="TIGR00229">
    <property type="entry name" value="sensory_box"/>
    <property type="match status" value="1"/>
</dbReference>
<dbReference type="InterPro" id="IPR000719">
    <property type="entry name" value="Prot_kinase_dom"/>
</dbReference>
<comment type="catalytic activity">
    <reaction evidence="13">
        <text>L-seryl-[protein] + ATP = O-phospho-L-seryl-[protein] + ADP + H(+)</text>
        <dbReference type="Rhea" id="RHEA:17989"/>
        <dbReference type="Rhea" id="RHEA-COMP:9863"/>
        <dbReference type="Rhea" id="RHEA-COMP:11604"/>
        <dbReference type="ChEBI" id="CHEBI:15378"/>
        <dbReference type="ChEBI" id="CHEBI:29999"/>
        <dbReference type="ChEBI" id="CHEBI:30616"/>
        <dbReference type="ChEBI" id="CHEBI:83421"/>
        <dbReference type="ChEBI" id="CHEBI:456216"/>
        <dbReference type="EC" id="2.7.11.1"/>
    </reaction>
</comment>
<comment type="caution">
    <text evidence="18">The sequence shown here is derived from an EMBL/GenBank/DDBJ whole genome shotgun (WGS) entry which is preliminary data.</text>
</comment>
<dbReference type="Gene3D" id="3.30.450.20">
    <property type="entry name" value="PAS domain"/>
    <property type="match status" value="1"/>
</dbReference>
<evidence type="ECO:0000259" key="16">
    <source>
        <dbReference type="PROSITE" id="PS50011"/>
    </source>
</evidence>
<dbReference type="InterPro" id="IPR000014">
    <property type="entry name" value="PAS"/>
</dbReference>
<sequence>MDGVPRSPKEEEKRLLLLKRIQQLESENAHLQRQFSHLAHSRVPRSHSNAPHQWQLAHPNRNYAGSSRDSRTLLPANGLLNFSQKQYFDILESLGQSVHIVDLRDRIVYWNKGAEKLYGHSASEVLGHSNVKLLTDVQYYDDAIEIISNNTAGQKYTGTFPVKNKLGKRFVVIVTNSPFYDDFGNLVGVVSCSVDSKPFHREAQRQSSEFYPSPSSSQPTSGLANKSDVDSHLPLQAGIASKISNLASRMTNKIRSKMKTGDNALVNESRRGDGQYFNQRLPETVFSDHKKDPTFTEASTSRGDVPSSPFGVSFEDTPVENFSTSGGEGEGKIGILKDISFRAEAWISKKSMSWQWLDHEHEPDFDQKNCSGNYEKTEIQVAENDPFGNEASTSMSSFSHANSTSTVSSSISTSSSPLYKFDTETDSLHFDIMWEDLAIGAQIGHGSCGTVYRGLWCGSDVAIKEFFKFDYSDDLLHSFRQEVLLMKRLRHPNVLLFMGAVTSPQHLCIVTEYLPWFVLHLFF</sequence>
<keyword evidence="14" id="KW-0175">Coiled coil</keyword>
<proteinExistence type="inferred from homology"/>
<evidence type="ECO:0000256" key="9">
    <source>
        <dbReference type="ARBA" id="ARBA00022840"/>
    </source>
</evidence>
<keyword evidence="5" id="KW-0716">Sensory transduction</keyword>
<keyword evidence="11" id="KW-0675">Receptor</keyword>
<evidence type="ECO:0000259" key="17">
    <source>
        <dbReference type="PROSITE" id="PS50112"/>
    </source>
</evidence>
<dbReference type="InterPro" id="IPR051681">
    <property type="entry name" value="Ser/Thr_Kinases-Pseudokinases"/>
</dbReference>
<dbReference type="PROSITE" id="PS50011">
    <property type="entry name" value="PROTEIN_KINASE_DOM"/>
    <property type="match status" value="1"/>
</dbReference>
<keyword evidence="8" id="KW-0418">Kinase</keyword>
<evidence type="ECO:0000256" key="7">
    <source>
        <dbReference type="ARBA" id="ARBA00022741"/>
    </source>
</evidence>
<feature type="region of interest" description="Disordered" evidence="15">
    <location>
        <begin position="289"/>
        <end position="315"/>
    </location>
</feature>
<keyword evidence="10" id="KW-0157">Chromophore</keyword>
<evidence type="ECO:0000256" key="11">
    <source>
        <dbReference type="ARBA" id="ARBA00023170"/>
    </source>
</evidence>
<reference evidence="18" key="1">
    <citation type="submission" date="2022-04" db="EMBL/GenBank/DDBJ databases">
        <title>A functionally conserved STORR gene fusion in Papaver species that diverged 16.8 million years ago.</title>
        <authorList>
            <person name="Catania T."/>
        </authorList>
    </citation>
    <scope>NUCLEOTIDE SEQUENCE</scope>
    <source>
        <strain evidence="18">S-188037</strain>
    </source>
</reference>
<evidence type="ECO:0000256" key="3">
    <source>
        <dbReference type="ARBA" id="ARBA00022527"/>
    </source>
</evidence>
<dbReference type="InterPro" id="IPR001245">
    <property type="entry name" value="Ser-Thr/Tyr_kinase_cat_dom"/>
</dbReference>
<dbReference type="GO" id="GO:0005524">
    <property type="term" value="F:ATP binding"/>
    <property type="evidence" value="ECO:0007669"/>
    <property type="project" value="UniProtKB-KW"/>
</dbReference>
<dbReference type="Pfam" id="PF00989">
    <property type="entry name" value="PAS"/>
    <property type="match status" value="1"/>
</dbReference>
<comment type="similarity">
    <text evidence="1">Belongs to the protein kinase superfamily. TKL Ser/Thr protein kinase family. RAF subfamily.</text>
</comment>
<keyword evidence="3" id="KW-0723">Serine/threonine-protein kinase</keyword>
<evidence type="ECO:0000256" key="10">
    <source>
        <dbReference type="ARBA" id="ARBA00022991"/>
    </source>
</evidence>
<feature type="domain" description="Protein kinase" evidence="16">
    <location>
        <begin position="437"/>
        <end position="523"/>
    </location>
</feature>
<feature type="compositionally biased region" description="Low complexity" evidence="15">
    <location>
        <begin position="207"/>
        <end position="219"/>
    </location>
</feature>
<comment type="catalytic activity">
    <reaction evidence="12">
        <text>L-threonyl-[protein] + ATP = O-phospho-L-threonyl-[protein] + ADP + H(+)</text>
        <dbReference type="Rhea" id="RHEA:46608"/>
        <dbReference type="Rhea" id="RHEA-COMP:11060"/>
        <dbReference type="Rhea" id="RHEA-COMP:11605"/>
        <dbReference type="ChEBI" id="CHEBI:15378"/>
        <dbReference type="ChEBI" id="CHEBI:30013"/>
        <dbReference type="ChEBI" id="CHEBI:30616"/>
        <dbReference type="ChEBI" id="CHEBI:61977"/>
        <dbReference type="ChEBI" id="CHEBI:456216"/>
        <dbReference type="EC" id="2.7.11.1"/>
    </reaction>
</comment>
<dbReference type="InterPro" id="IPR011009">
    <property type="entry name" value="Kinase-like_dom_sf"/>
</dbReference>
<dbReference type="Gene3D" id="3.30.200.20">
    <property type="entry name" value="Phosphorylase Kinase, domain 1"/>
    <property type="match status" value="1"/>
</dbReference>
<evidence type="ECO:0000313" key="19">
    <source>
        <dbReference type="Proteomes" id="UP001202328"/>
    </source>
</evidence>
<dbReference type="SUPFAM" id="SSF56112">
    <property type="entry name" value="Protein kinase-like (PK-like)"/>
    <property type="match status" value="1"/>
</dbReference>
<dbReference type="PROSITE" id="PS50112">
    <property type="entry name" value="PAS"/>
    <property type="match status" value="1"/>
</dbReference>
<evidence type="ECO:0000256" key="4">
    <source>
        <dbReference type="ARBA" id="ARBA00022543"/>
    </source>
</evidence>
<dbReference type="CDD" id="cd00130">
    <property type="entry name" value="PAS"/>
    <property type="match status" value="1"/>
</dbReference>
<gene>
    <name evidence="18" type="ORF">MKW98_015931</name>
</gene>
<evidence type="ECO:0000256" key="1">
    <source>
        <dbReference type="ARBA" id="ARBA00010507"/>
    </source>
</evidence>
<organism evidence="18 19">
    <name type="scientific">Papaver atlanticum</name>
    <dbReference type="NCBI Taxonomy" id="357466"/>
    <lineage>
        <taxon>Eukaryota</taxon>
        <taxon>Viridiplantae</taxon>
        <taxon>Streptophyta</taxon>
        <taxon>Embryophyta</taxon>
        <taxon>Tracheophyta</taxon>
        <taxon>Spermatophyta</taxon>
        <taxon>Magnoliopsida</taxon>
        <taxon>Ranunculales</taxon>
        <taxon>Papaveraceae</taxon>
        <taxon>Papaveroideae</taxon>
        <taxon>Papaver</taxon>
    </lineage>
</organism>
<evidence type="ECO:0000256" key="12">
    <source>
        <dbReference type="ARBA" id="ARBA00047899"/>
    </source>
</evidence>
<dbReference type="SMART" id="SM00091">
    <property type="entry name" value="PAS"/>
    <property type="match status" value="1"/>
</dbReference>
<keyword evidence="19" id="KW-1185">Reference proteome</keyword>
<dbReference type="AlphaFoldDB" id="A0AAD4XBH5"/>
<dbReference type="FunFam" id="3.30.200.20:FF:000060">
    <property type="entry name" value="Serine/threonine-protein kinase isoform 1"/>
    <property type="match status" value="1"/>
</dbReference>
<keyword evidence="9" id="KW-0067">ATP-binding</keyword>
<dbReference type="SUPFAM" id="SSF55785">
    <property type="entry name" value="PYP-like sensor domain (PAS domain)"/>
    <property type="match status" value="1"/>
</dbReference>